<evidence type="ECO:0000256" key="1">
    <source>
        <dbReference type="SAM" id="MobiDB-lite"/>
    </source>
</evidence>
<feature type="compositionally biased region" description="Polar residues" evidence="1">
    <location>
        <begin position="31"/>
        <end position="44"/>
    </location>
</feature>
<feature type="signal peptide" evidence="2">
    <location>
        <begin position="1"/>
        <end position="29"/>
    </location>
</feature>
<name>A0A147BLC4_IXORI</name>
<accession>A0A147BLC4</accession>
<evidence type="ECO:0000313" key="3">
    <source>
        <dbReference type="EMBL" id="JAR91556.1"/>
    </source>
</evidence>
<dbReference type="AlphaFoldDB" id="A0A147BLC4"/>
<reference evidence="3" key="1">
    <citation type="journal article" date="2018" name="PLoS Negl. Trop. Dis.">
        <title>Sialome diversity of ticks revealed by RNAseq of single tick salivary glands.</title>
        <authorList>
            <person name="Perner J."/>
            <person name="Kropackova S."/>
            <person name="Kopacek P."/>
            <person name="Ribeiro J.M."/>
        </authorList>
    </citation>
    <scope>NUCLEOTIDE SEQUENCE</scope>
    <source>
        <strain evidence="3">Siblings of single egg batch collected in Ceske Budejovice</strain>
        <tissue evidence="3">Salivary glands</tissue>
    </source>
</reference>
<evidence type="ECO:0000256" key="2">
    <source>
        <dbReference type="SAM" id="SignalP"/>
    </source>
</evidence>
<protein>
    <submittedName>
        <fullName evidence="3">Putative secreted protein</fullName>
    </submittedName>
</protein>
<proteinExistence type="predicted"/>
<organism evidence="3">
    <name type="scientific">Ixodes ricinus</name>
    <name type="common">Common tick</name>
    <name type="synonym">Acarus ricinus</name>
    <dbReference type="NCBI Taxonomy" id="34613"/>
    <lineage>
        <taxon>Eukaryota</taxon>
        <taxon>Metazoa</taxon>
        <taxon>Ecdysozoa</taxon>
        <taxon>Arthropoda</taxon>
        <taxon>Chelicerata</taxon>
        <taxon>Arachnida</taxon>
        <taxon>Acari</taxon>
        <taxon>Parasitiformes</taxon>
        <taxon>Ixodida</taxon>
        <taxon>Ixodoidea</taxon>
        <taxon>Ixodidae</taxon>
        <taxon>Ixodinae</taxon>
        <taxon>Ixodes</taxon>
    </lineage>
</organism>
<sequence length="196" mass="20437">MGSARFARVAWLLVGAGIAAPSTAPAVSASGNPRSSENLTSLGQPESIAESRVARQTRLPLYSRQLAYYPFGASYGSVYANRFGNQNGPRFGSQFGTRFASPFGSRFGSQLGSQFGGRLGGQFSRPIYRPVGSSLGAFLPIQGPSSAVLIPQLAVNYPIGLPYVVGIPYPVYIPLIPTGGGGVLFPDDAGFDAAAK</sequence>
<feature type="chain" id="PRO_5007542544" evidence="2">
    <location>
        <begin position="30"/>
        <end position="196"/>
    </location>
</feature>
<dbReference type="EMBL" id="GEGO01003848">
    <property type="protein sequence ID" value="JAR91556.1"/>
    <property type="molecule type" value="Transcribed_RNA"/>
</dbReference>
<feature type="region of interest" description="Disordered" evidence="1">
    <location>
        <begin position="23"/>
        <end position="47"/>
    </location>
</feature>
<keyword evidence="2" id="KW-0732">Signal</keyword>